<dbReference type="AlphaFoldDB" id="A0A1T4JND5"/>
<dbReference type="CDD" id="cd00560">
    <property type="entry name" value="PanC"/>
    <property type="match status" value="1"/>
</dbReference>
<evidence type="ECO:0000256" key="3">
    <source>
        <dbReference type="ARBA" id="ARBA00022598"/>
    </source>
</evidence>
<feature type="active site" description="Proton donor" evidence="8">
    <location>
        <position position="36"/>
    </location>
</feature>
<dbReference type="RefSeq" id="WP_078932541.1">
    <property type="nucleotide sequence ID" value="NZ_FUWG01000004.1"/>
</dbReference>
<dbReference type="PANTHER" id="PTHR21299:SF1">
    <property type="entry name" value="PANTOATE--BETA-ALANINE LIGASE"/>
    <property type="match status" value="1"/>
</dbReference>
<comment type="catalytic activity">
    <reaction evidence="7 8">
        <text>(R)-pantoate + beta-alanine + ATP = (R)-pantothenate + AMP + diphosphate + H(+)</text>
        <dbReference type="Rhea" id="RHEA:10912"/>
        <dbReference type="ChEBI" id="CHEBI:15378"/>
        <dbReference type="ChEBI" id="CHEBI:15980"/>
        <dbReference type="ChEBI" id="CHEBI:29032"/>
        <dbReference type="ChEBI" id="CHEBI:30616"/>
        <dbReference type="ChEBI" id="CHEBI:33019"/>
        <dbReference type="ChEBI" id="CHEBI:57966"/>
        <dbReference type="ChEBI" id="CHEBI:456215"/>
        <dbReference type="EC" id="6.3.2.1"/>
    </reaction>
</comment>
<organism evidence="9 10">
    <name type="scientific">Treponema porcinum</name>
    <dbReference type="NCBI Taxonomy" id="261392"/>
    <lineage>
        <taxon>Bacteria</taxon>
        <taxon>Pseudomonadati</taxon>
        <taxon>Spirochaetota</taxon>
        <taxon>Spirochaetia</taxon>
        <taxon>Spirochaetales</taxon>
        <taxon>Treponemataceae</taxon>
        <taxon>Treponema</taxon>
    </lineage>
</organism>
<dbReference type="NCBIfam" id="TIGR00018">
    <property type="entry name" value="panC"/>
    <property type="match status" value="1"/>
</dbReference>
<feature type="binding site" evidence="8">
    <location>
        <begin position="183"/>
        <end position="186"/>
    </location>
    <ligand>
        <name>ATP</name>
        <dbReference type="ChEBI" id="CHEBI:30616"/>
    </ligand>
</feature>
<evidence type="ECO:0000313" key="9">
    <source>
        <dbReference type="EMBL" id="SJZ31651.1"/>
    </source>
</evidence>
<comment type="similarity">
    <text evidence="2 8">Belongs to the pantothenate synthetase family.</text>
</comment>
<dbReference type="STRING" id="261392.SAMN02745149_00621"/>
<dbReference type="HAMAP" id="MF_00158">
    <property type="entry name" value="PanC"/>
    <property type="match status" value="1"/>
</dbReference>
<dbReference type="EMBL" id="FUWG01000004">
    <property type="protein sequence ID" value="SJZ31651.1"/>
    <property type="molecule type" value="Genomic_DNA"/>
</dbReference>
<comment type="function">
    <text evidence="8">Catalyzes the condensation of pantoate with beta-alanine in an ATP-dependent reaction via a pantoyl-adenylate intermediate.</text>
</comment>
<keyword evidence="10" id="KW-1185">Reference proteome</keyword>
<dbReference type="Pfam" id="PF02569">
    <property type="entry name" value="Pantoate_ligase"/>
    <property type="match status" value="1"/>
</dbReference>
<evidence type="ECO:0000256" key="4">
    <source>
        <dbReference type="ARBA" id="ARBA00022655"/>
    </source>
</evidence>
<keyword evidence="3 8" id="KW-0436">Ligase</keyword>
<keyword evidence="8" id="KW-0963">Cytoplasm</keyword>
<dbReference type="GO" id="GO:0005524">
    <property type="term" value="F:ATP binding"/>
    <property type="evidence" value="ECO:0007669"/>
    <property type="project" value="UniProtKB-KW"/>
</dbReference>
<dbReference type="Gene3D" id="3.40.50.620">
    <property type="entry name" value="HUPs"/>
    <property type="match status" value="1"/>
</dbReference>
<evidence type="ECO:0000256" key="8">
    <source>
        <dbReference type="HAMAP-Rule" id="MF_00158"/>
    </source>
</evidence>
<protein>
    <recommendedName>
        <fullName evidence="8">Pantothenate synthetase</fullName>
        <shortName evidence="8">PS</shortName>
        <ecNumber evidence="8">6.3.2.1</ecNumber>
    </recommendedName>
    <alternativeName>
        <fullName evidence="8">Pantoate--beta-alanine ligase</fullName>
    </alternativeName>
    <alternativeName>
        <fullName evidence="8">Pantoate-activating enzyme</fullName>
    </alternativeName>
</protein>
<comment type="pathway">
    <text evidence="1 8">Cofactor biosynthesis; (R)-pantothenate biosynthesis; (R)-pantothenate from (R)-pantoate and beta-alanine: step 1/1.</text>
</comment>
<feature type="binding site" evidence="8">
    <location>
        <position position="175"/>
    </location>
    <ligand>
        <name>ATP</name>
        <dbReference type="ChEBI" id="CHEBI:30616"/>
    </ligand>
</feature>
<dbReference type="GO" id="GO:0005829">
    <property type="term" value="C:cytosol"/>
    <property type="evidence" value="ECO:0007669"/>
    <property type="project" value="TreeGrafter"/>
</dbReference>
<comment type="miscellaneous">
    <text evidence="8">The reaction proceeds by a bi uni uni bi ping pong mechanism.</text>
</comment>
<feature type="binding site" evidence="8">
    <location>
        <begin position="146"/>
        <end position="149"/>
    </location>
    <ligand>
        <name>ATP</name>
        <dbReference type="ChEBI" id="CHEBI:30616"/>
    </ligand>
</feature>
<evidence type="ECO:0000256" key="5">
    <source>
        <dbReference type="ARBA" id="ARBA00022741"/>
    </source>
</evidence>
<comment type="subunit">
    <text evidence="8">Homodimer.</text>
</comment>
<evidence type="ECO:0000256" key="2">
    <source>
        <dbReference type="ARBA" id="ARBA00009256"/>
    </source>
</evidence>
<dbReference type="SUPFAM" id="SSF52374">
    <property type="entry name" value="Nucleotidylyl transferase"/>
    <property type="match status" value="1"/>
</dbReference>
<feature type="binding site" evidence="8">
    <location>
        <position position="60"/>
    </location>
    <ligand>
        <name>beta-alanine</name>
        <dbReference type="ChEBI" id="CHEBI:57966"/>
    </ligand>
</feature>
<evidence type="ECO:0000256" key="6">
    <source>
        <dbReference type="ARBA" id="ARBA00022840"/>
    </source>
</evidence>
<evidence type="ECO:0000313" key="10">
    <source>
        <dbReference type="Proteomes" id="UP000190423"/>
    </source>
</evidence>
<keyword evidence="5 8" id="KW-0547">Nucleotide-binding</keyword>
<dbReference type="InterPro" id="IPR003721">
    <property type="entry name" value="Pantoate_ligase"/>
</dbReference>
<dbReference type="Gene3D" id="3.30.1300.10">
    <property type="entry name" value="Pantoate-beta-alanine ligase, C-terminal domain"/>
    <property type="match status" value="1"/>
</dbReference>
<dbReference type="PANTHER" id="PTHR21299">
    <property type="entry name" value="CYTIDYLATE KINASE/PANTOATE-BETA-ALANINE LIGASE"/>
    <property type="match status" value="1"/>
</dbReference>
<sequence length="254" mass="28606">MKIIHTPEEWKKIRSGIASDKKIGFVPTMGGLHNGHLSLVQKCHKENDISVVSVYLNPTQFNDKNDLLTYPANFEDDSALLEKAGVDYLFAPDYSAMYPDGYTYKVIETDFSQKLCGAKRPGHFDGVLTIVMKLFNIIRPQNAYFGEKDFQQYVLLDGMVKAFFMDIHLVPCPIVREENGLAISSRNRKLSEKGLAAAPKLHEILENESSLEQKKNELESSGFTVDYITEHNGRLYAAAFLEGVRLIDNIPLKG</sequence>
<dbReference type="GeneID" id="78315934"/>
<proteinExistence type="inferred from homology"/>
<name>A0A1T4JND5_TREPO</name>
<dbReference type="EC" id="6.3.2.1" evidence="8"/>
<dbReference type="UniPathway" id="UPA00028">
    <property type="reaction ID" value="UER00005"/>
</dbReference>
<feature type="binding site" evidence="8">
    <location>
        <position position="152"/>
    </location>
    <ligand>
        <name>(R)-pantoate</name>
        <dbReference type="ChEBI" id="CHEBI:15980"/>
    </ligand>
</feature>
<dbReference type="GO" id="GO:0015940">
    <property type="term" value="P:pantothenate biosynthetic process"/>
    <property type="evidence" value="ECO:0007669"/>
    <property type="project" value="UniProtKB-UniRule"/>
</dbReference>
<accession>A0A1T4JND5</accession>
<comment type="subcellular location">
    <subcellularLocation>
        <location evidence="8">Cytoplasm</location>
    </subcellularLocation>
</comment>
<feature type="binding site" evidence="8">
    <location>
        <position position="60"/>
    </location>
    <ligand>
        <name>(R)-pantoate</name>
        <dbReference type="ChEBI" id="CHEBI:15980"/>
    </ligand>
</feature>
<feature type="binding site" evidence="8">
    <location>
        <begin position="29"/>
        <end position="36"/>
    </location>
    <ligand>
        <name>ATP</name>
        <dbReference type="ChEBI" id="CHEBI:30616"/>
    </ligand>
</feature>
<gene>
    <name evidence="8" type="primary">panC</name>
    <name evidence="9" type="ORF">SAMN02745149_00621</name>
</gene>
<dbReference type="OrthoDB" id="9773087at2"/>
<dbReference type="GO" id="GO:0004592">
    <property type="term" value="F:pantoate-beta-alanine ligase activity"/>
    <property type="evidence" value="ECO:0007669"/>
    <property type="project" value="UniProtKB-UniRule"/>
</dbReference>
<evidence type="ECO:0000256" key="7">
    <source>
        <dbReference type="ARBA" id="ARBA00048258"/>
    </source>
</evidence>
<dbReference type="InterPro" id="IPR042176">
    <property type="entry name" value="Pantoate_ligase_C"/>
</dbReference>
<dbReference type="Proteomes" id="UP000190423">
    <property type="component" value="Unassembled WGS sequence"/>
</dbReference>
<dbReference type="InterPro" id="IPR014729">
    <property type="entry name" value="Rossmann-like_a/b/a_fold"/>
</dbReference>
<keyword evidence="4 8" id="KW-0566">Pantothenate biosynthesis</keyword>
<reference evidence="9 10" key="1">
    <citation type="submission" date="2017-02" db="EMBL/GenBank/DDBJ databases">
        <authorList>
            <person name="Peterson S.W."/>
        </authorList>
    </citation>
    <scope>NUCLEOTIDE SEQUENCE [LARGE SCALE GENOMIC DNA]</scope>
    <source>
        <strain evidence="9 10">ATCC BAA-908</strain>
    </source>
</reference>
<evidence type="ECO:0000256" key="1">
    <source>
        <dbReference type="ARBA" id="ARBA00004990"/>
    </source>
</evidence>
<keyword evidence="6 8" id="KW-0067">ATP-binding</keyword>